<evidence type="ECO:0000313" key="5">
    <source>
        <dbReference type="Proteomes" id="UP000250572"/>
    </source>
</evidence>
<comment type="caution">
    <text evidence="4">The sequence shown here is derived from an EMBL/GenBank/DDBJ whole genome shotgun (WGS) entry which is preliminary data.</text>
</comment>
<name>A0A315W7M3_GAMAF</name>
<dbReference type="PRINTS" id="PR01415">
    <property type="entry name" value="ANKYRIN"/>
</dbReference>
<evidence type="ECO:0000313" key="4">
    <source>
        <dbReference type="EMBL" id="PWA27832.1"/>
    </source>
</evidence>
<feature type="repeat" description="ANK" evidence="1">
    <location>
        <begin position="589"/>
        <end position="618"/>
    </location>
</feature>
<feature type="repeat" description="ANK" evidence="1">
    <location>
        <begin position="212"/>
        <end position="244"/>
    </location>
</feature>
<evidence type="ECO:0000256" key="2">
    <source>
        <dbReference type="SAM" id="MobiDB-lite"/>
    </source>
</evidence>
<dbReference type="PROSITE" id="PS50297">
    <property type="entry name" value="ANK_REP_REGION"/>
    <property type="match status" value="6"/>
</dbReference>
<dbReference type="Pfam" id="PF12796">
    <property type="entry name" value="Ank_2"/>
    <property type="match status" value="3"/>
</dbReference>
<sequence>MFTFYKLVVKQDVSPKADTRALRDARMSCAVATGRLQVLQIYRLLQWIHKGEKEEIEKMVKLGVKNLINLTEPQEGLGVLHLAVSANNNDLVEFLLSLGAHPDVQDKMGRTPAMLAAELGNQEILSLLFQKQPDMTVVDMQGKGVLFYCSYPTKRHARCLEMALKNGADANNISRSGVHVLSMMCEKANECSPLCLTLLDAGADPNAANETTGVTALMEAARTGSLPVVRRILRNGGNPNTIDQNGFNAVHYAALSGCFEVIMVLSGFAADMSVINTENCTPLHYAAAAGNAPSCKFLAQRGCNPKVKNKEGLLARQIAKDCGLKAAIKELKKAERAFGKSKKSTGGSLTSDLWALTLHDWSNEYQAELVEAFKDQFGFADLDTFKSVLENMGAPVEPDQVEIVFSAHDKKGEGLINVNDFIKGTKYIKKVFRLSVYTTQKKKKEKGPKMKKKKKGPFVLPIPICTLVPELKPRRPDGGPPHFMIEKYHNLTDVRRFDSEHPPLHPIVNDSWWYIEKPNKVYININYCVRNGDLESLELAFKDGVPVDTQDEFYKTPLMEACISGNYELVQYLLEKGADVNMCDQFFWTPLHHAANGGYLEIVELLVNAGADVNAKALNDGTPLMRAIESSSFSCVEFLINSGAKVNSETKKGVTCLDVARHFGETSIESLVQEKVNLLPDPKKIKSKPTKKKVAAAGGAVQSKTMTGTSGRTPTPINSKSIILHNSSITAGKTNTVDISFVPKTIWGEPLTTSQLMSNIARRKGRVTLEVDFDDLLIPFSQRFQRRILEITKPKTKLEETQRQRQVS</sequence>
<dbReference type="SUPFAM" id="SSF47473">
    <property type="entry name" value="EF-hand"/>
    <property type="match status" value="1"/>
</dbReference>
<dbReference type="InterPro" id="IPR002110">
    <property type="entry name" value="Ankyrin_rpt"/>
</dbReference>
<feature type="repeat" description="ANK" evidence="1">
    <location>
        <begin position="245"/>
        <end position="277"/>
    </location>
</feature>
<keyword evidence="5" id="KW-1185">Reference proteome</keyword>
<feature type="compositionally biased region" description="Basic residues" evidence="2">
    <location>
        <begin position="685"/>
        <end position="694"/>
    </location>
</feature>
<dbReference type="AlphaFoldDB" id="A0A315W7M3"/>
<dbReference type="EMBL" id="NHOQ01001000">
    <property type="protein sequence ID" value="PWA27832.1"/>
    <property type="molecule type" value="Genomic_DNA"/>
</dbReference>
<dbReference type="SMART" id="SM00248">
    <property type="entry name" value="ANK"/>
    <property type="match status" value="10"/>
</dbReference>
<dbReference type="InterPro" id="IPR011992">
    <property type="entry name" value="EF-hand-dom_pair"/>
</dbReference>
<dbReference type="Pfam" id="PF00023">
    <property type="entry name" value="Ank"/>
    <property type="match status" value="1"/>
</dbReference>
<evidence type="ECO:0000256" key="1">
    <source>
        <dbReference type="PROSITE-ProRule" id="PRU00023"/>
    </source>
</evidence>
<dbReference type="PANTHER" id="PTHR24127">
    <property type="entry name" value="ANKYRIN REPEAT AND EF-HAND DOMAIN-CONTAINING PROTEIN 1"/>
    <property type="match status" value="1"/>
</dbReference>
<dbReference type="Proteomes" id="UP000250572">
    <property type="component" value="Unassembled WGS sequence"/>
</dbReference>
<feature type="region of interest" description="Disordered" evidence="2">
    <location>
        <begin position="682"/>
        <end position="719"/>
    </location>
</feature>
<dbReference type="STRING" id="33528.ENSGAFP00000013926"/>
<proteinExistence type="predicted"/>
<dbReference type="PANTHER" id="PTHR24127:SF1">
    <property type="entry name" value="ANKYRIN REPEAT AND EF-HAND DOMAIN-CONTAINING PROTEIN 1"/>
    <property type="match status" value="1"/>
</dbReference>
<reference evidence="4 5" key="1">
    <citation type="journal article" date="2018" name="G3 (Bethesda)">
        <title>A High-Quality Reference Genome for the Invasive Mosquitofish Gambusia affinis Using a Chicago Library.</title>
        <authorList>
            <person name="Hoffberg S.L."/>
            <person name="Troendle N.J."/>
            <person name="Glenn T.C."/>
            <person name="Mahmud O."/>
            <person name="Louha S."/>
            <person name="Chalopin D."/>
            <person name="Bennetzen J.L."/>
            <person name="Mauricio R."/>
        </authorList>
    </citation>
    <scope>NUCLEOTIDE SEQUENCE [LARGE SCALE GENOMIC DNA]</scope>
    <source>
        <strain evidence="4">NE01/NJP1002.9</strain>
        <tissue evidence="4">Muscle</tissue>
    </source>
</reference>
<feature type="repeat" description="ANK" evidence="1">
    <location>
        <begin position="75"/>
        <end position="107"/>
    </location>
</feature>
<keyword evidence="1" id="KW-0040">ANK repeat</keyword>
<feature type="domain" description="EF-hand" evidence="3">
    <location>
        <begin position="396"/>
        <end position="431"/>
    </location>
</feature>
<organism evidence="4 5">
    <name type="scientific">Gambusia affinis</name>
    <name type="common">Western mosquitofish</name>
    <name type="synonym">Heterandria affinis</name>
    <dbReference type="NCBI Taxonomy" id="33528"/>
    <lineage>
        <taxon>Eukaryota</taxon>
        <taxon>Metazoa</taxon>
        <taxon>Chordata</taxon>
        <taxon>Craniata</taxon>
        <taxon>Vertebrata</taxon>
        <taxon>Euteleostomi</taxon>
        <taxon>Actinopterygii</taxon>
        <taxon>Neopterygii</taxon>
        <taxon>Teleostei</taxon>
        <taxon>Neoteleostei</taxon>
        <taxon>Acanthomorphata</taxon>
        <taxon>Ovalentaria</taxon>
        <taxon>Atherinomorphae</taxon>
        <taxon>Cyprinodontiformes</taxon>
        <taxon>Poeciliidae</taxon>
        <taxon>Poeciliinae</taxon>
        <taxon>Gambusia</taxon>
    </lineage>
</organism>
<dbReference type="PROSITE" id="PS50088">
    <property type="entry name" value="ANK_REPEAT"/>
    <property type="match status" value="8"/>
</dbReference>
<feature type="repeat" description="ANK" evidence="1">
    <location>
        <begin position="278"/>
        <end position="310"/>
    </location>
</feature>
<feature type="repeat" description="ANK" evidence="1">
    <location>
        <begin position="619"/>
        <end position="651"/>
    </location>
</feature>
<gene>
    <name evidence="4" type="ORF">CCH79_00000251</name>
</gene>
<dbReference type="InterPro" id="IPR052801">
    <property type="entry name" value="Ankyrin-EF-hand"/>
</dbReference>
<evidence type="ECO:0000259" key="3">
    <source>
        <dbReference type="PROSITE" id="PS50222"/>
    </source>
</evidence>
<dbReference type="InterPro" id="IPR002048">
    <property type="entry name" value="EF_hand_dom"/>
</dbReference>
<feature type="compositionally biased region" description="Polar residues" evidence="2">
    <location>
        <begin position="702"/>
        <end position="719"/>
    </location>
</feature>
<dbReference type="GO" id="GO:0005509">
    <property type="term" value="F:calcium ion binding"/>
    <property type="evidence" value="ECO:0007669"/>
    <property type="project" value="InterPro"/>
</dbReference>
<dbReference type="SUPFAM" id="SSF48403">
    <property type="entry name" value="Ankyrin repeat"/>
    <property type="match status" value="2"/>
</dbReference>
<feature type="repeat" description="ANK" evidence="1">
    <location>
        <begin position="553"/>
        <end position="585"/>
    </location>
</feature>
<feature type="repeat" description="ANK" evidence="1">
    <location>
        <begin position="108"/>
        <end position="140"/>
    </location>
</feature>
<dbReference type="Gene3D" id="1.10.238.10">
    <property type="entry name" value="EF-hand"/>
    <property type="match status" value="1"/>
</dbReference>
<dbReference type="InterPro" id="IPR036770">
    <property type="entry name" value="Ankyrin_rpt-contain_sf"/>
</dbReference>
<dbReference type="PROSITE" id="PS50222">
    <property type="entry name" value="EF_HAND_2"/>
    <property type="match status" value="1"/>
</dbReference>
<protein>
    <recommendedName>
        <fullName evidence="3">EF-hand domain-containing protein</fullName>
    </recommendedName>
</protein>
<dbReference type="Gene3D" id="1.25.40.20">
    <property type="entry name" value="Ankyrin repeat-containing domain"/>
    <property type="match status" value="3"/>
</dbReference>
<accession>A0A315W7M3</accession>